<protein>
    <recommendedName>
        <fullName evidence="2">Lantibiotic dehydratase N-terminal domain-containing protein</fullName>
    </recommendedName>
</protein>
<evidence type="ECO:0000313" key="4">
    <source>
        <dbReference type="Proteomes" id="UP000231791"/>
    </source>
</evidence>
<dbReference type="InterPro" id="IPR006827">
    <property type="entry name" value="Lant_deHydtase_N"/>
</dbReference>
<feature type="region of interest" description="Disordered" evidence="1">
    <location>
        <begin position="916"/>
        <end position="958"/>
    </location>
</feature>
<feature type="domain" description="Lantibiotic dehydratase N-terminal" evidence="2">
    <location>
        <begin position="155"/>
        <end position="848"/>
    </location>
</feature>
<organism evidence="3 4">
    <name type="scientific">Streptomyces lavendulae subsp. lavendulae</name>
    <dbReference type="NCBI Taxonomy" id="58340"/>
    <lineage>
        <taxon>Bacteria</taxon>
        <taxon>Bacillati</taxon>
        <taxon>Actinomycetota</taxon>
        <taxon>Actinomycetes</taxon>
        <taxon>Kitasatosporales</taxon>
        <taxon>Streptomycetaceae</taxon>
        <taxon>Streptomyces</taxon>
    </lineage>
</organism>
<dbReference type="Pfam" id="PF04738">
    <property type="entry name" value="Lant_dehydr_N"/>
    <property type="match status" value="1"/>
</dbReference>
<proteinExistence type="predicted"/>
<keyword evidence="4" id="KW-1185">Reference proteome</keyword>
<name>A0A2K8P7D4_STRLA</name>
<evidence type="ECO:0000256" key="1">
    <source>
        <dbReference type="SAM" id="MobiDB-lite"/>
    </source>
</evidence>
<sequence>MNTTTQWRAGDRFMLRVAGLPLTAADALRCADTRRWAADVLTAEDGLRADAQWLSEVLHRAVGETDPDPGGPDAAGRRALLRLRRQIHNGRPPADPEGALRILAEFGGPGADAAVERLGGWLRRADELAKLLAEGEALLAADLGRGRAALRDLLADERLRHGLLLASPVLEGQLDAYARATADGSVPQGRARKAERSVLSYLFRTACKTSPFSTFTGVATGRFTEQEAPEGAGPQGIRVADHWSSHVRLNVVVLARLAELVLADPVRRRDLPLRPAPGWGREEDRIRYVRRSVTAGDDSAAVTFDAVKDRLFFLRRSGTLDRLLALFAEREEVSGRPELRHRELADWLAAEHGAPPQECEAYIAALLELGMVRVPCLDTQVHSGDPVRSFQDALRALERPWAQELAGLLEEPARVLERYPHADRAERAELLRALRTGLRQAQRELGAPADAPLPQTLVYEDVSAGRELPAPAPGWAREGSDGGALRSVERILPAFDLTLAQRITFEGFFTARYGRGGRCEDLLGLVHDFHEDFFDQYLSFTARRTPFDARGEYVPEENWLGLPGIRALDAARRAFTGRMREHWAAYEERGGGAELRLTEDDVAAVAEELEPVVPGFAPRCHHVQLARDPATGGELTVLNRSYGGLSFPFSRFTHVYGERDGQPSLDGQSRATAAAVTPPGAVFAEVTGGPVTTNLNLHGRLTEYEIVCPGESGTLPEERLLRLDDLYAQHVPETGRVVLRSRRLGVEVIPVYLGYLVPLALPAVPRTLLLLSPSSMSPLDVWAGVAEAVPHGGVSARPRVVHGDVVLSRRSWTTTAGELPAHGAREAAHFLEWQRWRRAHGLPERVFATVSTGPSALGAKPQYVDFASLLSLAAFEPLLREGGHRVVFREMLPDPGSLHTLSERGAHVAELAVETFATTVPSDPRSPESPESQNSPNSPDSPNSPNSPDPEGVSRCQS</sequence>
<dbReference type="KEGG" id="slx:SLAV_03730"/>
<accession>A0A2K8P7D4</accession>
<evidence type="ECO:0000259" key="2">
    <source>
        <dbReference type="Pfam" id="PF04738"/>
    </source>
</evidence>
<dbReference type="GeneID" id="49381884"/>
<gene>
    <name evidence="3" type="ORF">SLAV_03730</name>
</gene>
<reference evidence="3 4" key="1">
    <citation type="submission" date="2017-11" db="EMBL/GenBank/DDBJ databases">
        <title>Complete genome sequence of Streptomyces lavendulae subsp. lavendulae CCM 3239 (formerly 'Streptomyces aureofaciens CCM 3239'), the producer of the angucycline-type antibiotic auricin.</title>
        <authorList>
            <person name="Busche T."/>
            <person name="Novakova R."/>
            <person name="Al'Dilaimi A."/>
            <person name="Homerova D."/>
            <person name="Feckova L."/>
            <person name="Rezuchova B."/>
            <person name="Mingyar E."/>
            <person name="Csolleiova D."/>
            <person name="Bekeova C."/>
            <person name="Winkler A."/>
            <person name="Sevcikova B."/>
            <person name="Kalinowski J."/>
            <person name="Kormanec J."/>
            <person name="Ruckert C."/>
        </authorList>
    </citation>
    <scope>NUCLEOTIDE SEQUENCE [LARGE SCALE GENOMIC DNA]</scope>
    <source>
        <strain evidence="3 4">CCM 3239</strain>
    </source>
</reference>
<dbReference type="OrthoDB" id="2442707at2"/>
<evidence type="ECO:0000313" key="3">
    <source>
        <dbReference type="EMBL" id="ATZ22654.1"/>
    </source>
</evidence>
<dbReference type="EMBL" id="CP024985">
    <property type="protein sequence ID" value="ATZ22654.1"/>
    <property type="molecule type" value="Genomic_DNA"/>
</dbReference>
<dbReference type="AlphaFoldDB" id="A0A2K8P7D4"/>
<dbReference type="Proteomes" id="UP000231791">
    <property type="component" value="Chromosome"/>
</dbReference>
<feature type="compositionally biased region" description="Low complexity" evidence="1">
    <location>
        <begin position="929"/>
        <end position="951"/>
    </location>
</feature>
<dbReference type="RefSeq" id="WP_078950255.1">
    <property type="nucleotide sequence ID" value="NZ_CP024985.1"/>
</dbReference>